<dbReference type="Pfam" id="PF07715">
    <property type="entry name" value="Plug"/>
    <property type="match status" value="1"/>
</dbReference>
<evidence type="ECO:0000256" key="2">
    <source>
        <dbReference type="ARBA" id="ARBA00022448"/>
    </source>
</evidence>
<dbReference type="InterPro" id="IPR011662">
    <property type="entry name" value="Secretin/TonB_short_N"/>
</dbReference>
<dbReference type="Pfam" id="PF00593">
    <property type="entry name" value="TonB_dep_Rec_b-barrel"/>
    <property type="match status" value="1"/>
</dbReference>
<dbReference type="InterPro" id="IPR036942">
    <property type="entry name" value="Beta-barrel_TonB_sf"/>
</dbReference>
<evidence type="ECO:0000313" key="15">
    <source>
        <dbReference type="EMBL" id="AFK57163.1"/>
    </source>
</evidence>
<sequence>MACKPGLRPICCTEDRTDVMMAGLGGRGRRLRRALMMSVAVVAVAGGQLPGQPGIAVARAAERGYAVPAGPLAQALQVFGQQSGLQISYIPSLAAGRTSPGVTGEMDAIQALVALLEGTGVDFRTGEGGLVTLVPAADQGQGQESRAQRLDPVVVISALTDVRTIATSTVDRETIERLQASSVPELLNDLPGVDLVGSARPDGHSLNIWGFGDQEDVAITLDGADKSFEKYRQGTVFIEPELVKEITVDKGSFSPRGYGAFGGTVALTTKSASDMLLPGENTGGFLKLGYGVNGKEWSRTTALFGRDDDSGAELLVSATRRDNDKYRTADGQKLNLSEGELLSGHFKGSVAREDHFLELSGAMSTSDVLGPFAAKTGQIVPSDYQIDRYGFEQALARLTVRRQTDDRSLSGKYVYDPADPLVRTTVQLSWSETKQHDKRQVEDIYVNLGLGGNESWLSYENYGAEIYNESRFTVGGVDTTLNIGVQVKHQDRDSMAYSWTDRNDPDRNYGHLQPYNIPAGTQTIYAGWMEYEVDFGNGLTVTPGLRYDHIRTDGVPNAAADYRDPAKGHDYSAVVHKGFSPTLNALYQVNDNLALFGGLAYKLRAPLVDEIYEVGTNRSSARQLEAERAFEKRIGAVLTFGDVLEPKDKVLTRVQIYRNDVSDNIMRVFGSPNVGRYPDRVPSHHNLRGFYTQGVELEAFYDSPLYIAGLSLAYAEGEHEGSVRDIYGADQPVYDIAPFKLVAQFGRKIPEYDLLVGWKGLFVAGQDDIPDDALIPYSPYPASAGYGVHDVYVSWTPRDGLFGGATARLTVQNLFDKDYKAYFNGFSAKGRSVKAAVAYTF</sequence>
<evidence type="ECO:0000256" key="8">
    <source>
        <dbReference type="ARBA" id="ARBA00023077"/>
    </source>
</evidence>
<dbReference type="HOGENOM" id="CLU_008287_19_3_5"/>
<dbReference type="CDD" id="cd01347">
    <property type="entry name" value="ligand_gated_channel"/>
    <property type="match status" value="1"/>
</dbReference>
<dbReference type="PANTHER" id="PTHR30442:SF0">
    <property type="entry name" value="FE(3+) DICITRATE TRANSPORT PROTEIN FECA"/>
    <property type="match status" value="1"/>
</dbReference>
<proteinExistence type="inferred from homology"/>
<reference evidence="15 16" key="1">
    <citation type="journal article" date="2012" name="J. Am. Chem. Soc.">
        <title>Bacterial biosynthesis and maturation of the didemnin anti-cancer agents.</title>
        <authorList>
            <person name="Xu Y."/>
            <person name="Kersten R.D."/>
            <person name="Nam S.J."/>
            <person name="Lu L."/>
            <person name="Al-Suwailem A.M."/>
            <person name="Zheng H."/>
            <person name="Fenical W."/>
            <person name="Dorrestein P.C."/>
            <person name="Moore B.S."/>
            <person name="Qian P.Y."/>
        </authorList>
    </citation>
    <scope>NUCLEOTIDE SEQUENCE [LARGE SCALE GENOMIC DNA]</scope>
    <source>
        <strain evidence="15 16">KA081020-065</strain>
    </source>
</reference>
<dbReference type="InterPro" id="IPR039426">
    <property type="entry name" value="TonB-dep_rcpt-like"/>
</dbReference>
<comment type="similarity">
    <text evidence="11 13">Belongs to the TonB-dependent receptor family.</text>
</comment>
<feature type="short sequence motif" description="TonB C-terminal box" evidence="12">
    <location>
        <begin position="824"/>
        <end position="841"/>
    </location>
</feature>
<keyword evidence="7" id="KW-0408">Iron</keyword>
<dbReference type="InterPro" id="IPR000531">
    <property type="entry name" value="Beta-barrel_TonB"/>
</dbReference>
<keyword evidence="8 13" id="KW-0798">TonB box</keyword>
<keyword evidence="3 11" id="KW-1134">Transmembrane beta strand</keyword>
<organism evidence="15 16">
    <name type="scientific">Tistrella mobilis (strain KA081020-065)</name>
    <dbReference type="NCBI Taxonomy" id="1110502"/>
    <lineage>
        <taxon>Bacteria</taxon>
        <taxon>Pseudomonadati</taxon>
        <taxon>Pseudomonadota</taxon>
        <taxon>Alphaproteobacteria</taxon>
        <taxon>Geminicoccales</taxon>
        <taxon>Geminicoccaceae</taxon>
        <taxon>Tistrella</taxon>
    </lineage>
</organism>
<keyword evidence="9 11" id="KW-0472">Membrane</keyword>
<evidence type="ECO:0000256" key="7">
    <source>
        <dbReference type="ARBA" id="ARBA00023004"/>
    </source>
</evidence>
<evidence type="ECO:0000256" key="9">
    <source>
        <dbReference type="ARBA" id="ARBA00023136"/>
    </source>
</evidence>
<evidence type="ECO:0000256" key="1">
    <source>
        <dbReference type="ARBA" id="ARBA00004571"/>
    </source>
</evidence>
<dbReference type="PANTHER" id="PTHR30442">
    <property type="entry name" value="IRON III DICITRATE TRANSPORT PROTEIN FECA"/>
    <property type="match status" value="1"/>
</dbReference>
<dbReference type="SUPFAM" id="SSF56935">
    <property type="entry name" value="Porins"/>
    <property type="match status" value="1"/>
</dbReference>
<keyword evidence="2 11" id="KW-0813">Transport</keyword>
<keyword evidence="10 11" id="KW-0998">Cell outer membrane</keyword>
<dbReference type="GO" id="GO:0015232">
    <property type="term" value="F:heme transmembrane transporter activity"/>
    <property type="evidence" value="ECO:0007669"/>
    <property type="project" value="InterPro"/>
</dbReference>
<evidence type="ECO:0000256" key="3">
    <source>
        <dbReference type="ARBA" id="ARBA00022452"/>
    </source>
</evidence>
<keyword evidence="4" id="KW-0406">Ion transport</keyword>
<dbReference type="InterPro" id="IPR037066">
    <property type="entry name" value="Plug_dom_sf"/>
</dbReference>
<evidence type="ECO:0000256" key="11">
    <source>
        <dbReference type="PROSITE-ProRule" id="PRU01360"/>
    </source>
</evidence>
<evidence type="ECO:0000256" key="10">
    <source>
        <dbReference type="ARBA" id="ARBA00023237"/>
    </source>
</evidence>
<evidence type="ECO:0000256" key="12">
    <source>
        <dbReference type="PROSITE-ProRule" id="PRU10144"/>
    </source>
</evidence>
<accession>I3TWM5</accession>
<protein>
    <submittedName>
        <fullName evidence="15">TonB-dependent heme/hemoglobin receptor family protein</fullName>
    </submittedName>
</protein>
<dbReference type="Proteomes" id="UP000005258">
    <property type="component" value="Plasmid pTM3"/>
</dbReference>
<dbReference type="GO" id="GO:0009279">
    <property type="term" value="C:cell outer membrane"/>
    <property type="evidence" value="ECO:0007669"/>
    <property type="project" value="UniProtKB-SubCell"/>
</dbReference>
<dbReference type="InterPro" id="IPR010917">
    <property type="entry name" value="TonB_rcpt_CS"/>
</dbReference>
<dbReference type="PROSITE" id="PS01156">
    <property type="entry name" value="TONB_DEPENDENT_REC_2"/>
    <property type="match status" value="1"/>
</dbReference>
<name>I3TWM5_TISMK</name>
<comment type="subcellular location">
    <subcellularLocation>
        <location evidence="1 11">Cell outer membrane</location>
        <topology evidence="1 11">Multi-pass membrane protein</topology>
    </subcellularLocation>
</comment>
<keyword evidence="15" id="KW-0675">Receptor</keyword>
<keyword evidence="6" id="KW-0732">Signal</keyword>
<feature type="domain" description="Secretin/TonB short N-terminal" evidence="14">
    <location>
        <begin position="85"/>
        <end position="136"/>
    </location>
</feature>
<evidence type="ECO:0000256" key="5">
    <source>
        <dbReference type="ARBA" id="ARBA00022692"/>
    </source>
</evidence>
<keyword evidence="16" id="KW-1185">Reference proteome</keyword>
<keyword evidence="4" id="KW-0410">Iron transport</keyword>
<evidence type="ECO:0000259" key="14">
    <source>
        <dbReference type="SMART" id="SM00965"/>
    </source>
</evidence>
<dbReference type="NCBIfam" id="TIGR01785">
    <property type="entry name" value="TonB-hemin"/>
    <property type="match status" value="1"/>
</dbReference>
<evidence type="ECO:0000256" key="6">
    <source>
        <dbReference type="ARBA" id="ARBA00022729"/>
    </source>
</evidence>
<evidence type="ECO:0000256" key="13">
    <source>
        <dbReference type="RuleBase" id="RU003357"/>
    </source>
</evidence>
<dbReference type="PROSITE" id="PS52016">
    <property type="entry name" value="TONB_DEPENDENT_REC_3"/>
    <property type="match status" value="1"/>
</dbReference>
<dbReference type="InterPro" id="IPR012910">
    <property type="entry name" value="Plug_dom"/>
</dbReference>
<dbReference type="EMBL" id="CP003239">
    <property type="protein sequence ID" value="AFK57163.1"/>
    <property type="molecule type" value="Genomic_DNA"/>
</dbReference>
<dbReference type="Gene3D" id="2.170.130.10">
    <property type="entry name" value="TonB-dependent receptor, plug domain"/>
    <property type="match status" value="1"/>
</dbReference>
<dbReference type="InterPro" id="IPR011276">
    <property type="entry name" value="TonB_haem/Hb_rcpt"/>
</dbReference>
<geneLocation type="plasmid" evidence="15 16">
    <name>pTM3</name>
</geneLocation>
<gene>
    <name evidence="15" type="primary">tdhA</name>
    <name evidence="15" type="ordered locus">TMO_c0553</name>
</gene>
<dbReference type="KEGG" id="tmo:TMO_c0553"/>
<keyword evidence="5 11" id="KW-0812">Transmembrane</keyword>
<evidence type="ECO:0000313" key="16">
    <source>
        <dbReference type="Proteomes" id="UP000005258"/>
    </source>
</evidence>
<dbReference type="GO" id="GO:0033214">
    <property type="term" value="P:siderophore-iron import into cell"/>
    <property type="evidence" value="ECO:0007669"/>
    <property type="project" value="TreeGrafter"/>
</dbReference>
<dbReference type="SMART" id="SM00965">
    <property type="entry name" value="STN"/>
    <property type="match status" value="1"/>
</dbReference>
<keyword evidence="15" id="KW-0614">Plasmid</keyword>
<dbReference type="Gene3D" id="3.55.50.30">
    <property type="match status" value="1"/>
</dbReference>
<dbReference type="Gene3D" id="2.40.170.20">
    <property type="entry name" value="TonB-dependent receptor, beta-barrel domain"/>
    <property type="match status" value="1"/>
</dbReference>
<dbReference type="AlphaFoldDB" id="I3TWM5"/>
<evidence type="ECO:0000256" key="4">
    <source>
        <dbReference type="ARBA" id="ARBA00022496"/>
    </source>
</evidence>